<evidence type="ECO:0000256" key="4">
    <source>
        <dbReference type="ARBA" id="ARBA00022723"/>
    </source>
</evidence>
<dbReference type="Gene3D" id="3.30.1370.10">
    <property type="entry name" value="K Homology domain, type 1"/>
    <property type="match status" value="1"/>
</dbReference>
<evidence type="ECO:0000256" key="5">
    <source>
        <dbReference type="ARBA" id="ARBA00022771"/>
    </source>
</evidence>
<reference evidence="15 16" key="1">
    <citation type="journal article" date="2021" name="Sci. Rep.">
        <title>Genome sequencing of the multicellular alga Astrephomene provides insights into convergent evolution of germ-soma differentiation.</title>
        <authorList>
            <person name="Yamashita S."/>
            <person name="Yamamoto K."/>
            <person name="Matsuzaki R."/>
            <person name="Suzuki S."/>
            <person name="Yamaguchi H."/>
            <person name="Hirooka S."/>
            <person name="Minakuchi Y."/>
            <person name="Miyagishima S."/>
            <person name="Kawachi M."/>
            <person name="Toyoda A."/>
            <person name="Nozaki H."/>
        </authorList>
    </citation>
    <scope>NUCLEOTIDE SEQUENCE [LARGE SCALE GENOMIC DNA]</scope>
    <source>
        <strain evidence="15 16">NIES-4017</strain>
    </source>
</reference>
<feature type="compositionally biased region" description="Pro residues" evidence="12">
    <location>
        <begin position="802"/>
        <end position="898"/>
    </location>
</feature>
<keyword evidence="3" id="KW-0507">mRNA processing</keyword>
<accession>A0AAD3E004</accession>
<comment type="similarity">
    <text evidence="2">Belongs to the BBP/SF1 family.</text>
</comment>
<feature type="compositionally biased region" description="Low complexity" evidence="12">
    <location>
        <begin position="89"/>
        <end position="116"/>
    </location>
</feature>
<evidence type="ECO:0000313" key="15">
    <source>
        <dbReference type="EMBL" id="GFR51134.1"/>
    </source>
</evidence>
<dbReference type="SMART" id="SM00360">
    <property type="entry name" value="RRM"/>
    <property type="match status" value="2"/>
</dbReference>
<feature type="compositionally biased region" description="Gly residues" evidence="12">
    <location>
        <begin position="117"/>
        <end position="137"/>
    </location>
</feature>
<feature type="region of interest" description="Disordered" evidence="12">
    <location>
        <begin position="286"/>
        <end position="315"/>
    </location>
</feature>
<name>A0AAD3E004_9CHLO</name>
<dbReference type="GO" id="GO:0003729">
    <property type="term" value="F:mRNA binding"/>
    <property type="evidence" value="ECO:0007669"/>
    <property type="project" value="TreeGrafter"/>
</dbReference>
<evidence type="ECO:0000313" key="16">
    <source>
        <dbReference type="Proteomes" id="UP001054857"/>
    </source>
</evidence>
<dbReference type="InterPro" id="IPR045071">
    <property type="entry name" value="BBP-like"/>
</dbReference>
<dbReference type="Gene3D" id="6.10.140.1790">
    <property type="match status" value="1"/>
</dbReference>
<gene>
    <name evidence="15" type="ORF">Agub_g13488</name>
</gene>
<dbReference type="Pfam" id="PF22675">
    <property type="entry name" value="KH-I_KHDC4-BBP"/>
    <property type="match status" value="1"/>
</dbReference>
<dbReference type="InterPro" id="IPR032570">
    <property type="entry name" value="SF1-HH"/>
</dbReference>
<dbReference type="Gene3D" id="3.30.70.330">
    <property type="match status" value="2"/>
</dbReference>
<keyword evidence="7 11" id="KW-0694">RNA-binding</keyword>
<feature type="region of interest" description="Disordered" evidence="12">
    <location>
        <begin position="1"/>
        <end position="76"/>
    </location>
</feature>
<feature type="compositionally biased region" description="Low complexity" evidence="12">
    <location>
        <begin position="148"/>
        <end position="174"/>
    </location>
</feature>
<dbReference type="CDD" id="cd02395">
    <property type="entry name" value="KH-I_BBP"/>
    <property type="match status" value="1"/>
</dbReference>
<dbReference type="InterPro" id="IPR000504">
    <property type="entry name" value="RRM_dom"/>
</dbReference>
<feature type="region of interest" description="Disordered" evidence="12">
    <location>
        <begin position="89"/>
        <end position="225"/>
    </location>
</feature>
<evidence type="ECO:0000256" key="2">
    <source>
        <dbReference type="ARBA" id="ARBA00010382"/>
    </source>
</evidence>
<dbReference type="CDD" id="cd00590">
    <property type="entry name" value="RRM_SF"/>
    <property type="match status" value="1"/>
</dbReference>
<keyword evidence="6" id="KW-0862">Zinc</keyword>
<evidence type="ECO:0000256" key="10">
    <source>
        <dbReference type="PROSITE-ProRule" id="PRU00047"/>
    </source>
</evidence>
<dbReference type="PANTHER" id="PTHR11208:SF45">
    <property type="entry name" value="SPLICING FACTOR 1"/>
    <property type="match status" value="1"/>
</dbReference>
<feature type="region of interest" description="Disordered" evidence="12">
    <location>
        <begin position="659"/>
        <end position="680"/>
    </location>
</feature>
<keyword evidence="16" id="KW-1185">Reference proteome</keyword>
<dbReference type="InterPro" id="IPR035979">
    <property type="entry name" value="RBD_domain_sf"/>
</dbReference>
<evidence type="ECO:0000256" key="6">
    <source>
        <dbReference type="ARBA" id="ARBA00022833"/>
    </source>
</evidence>
<keyword evidence="4" id="KW-0479">Metal-binding</keyword>
<dbReference type="GO" id="GO:0006397">
    <property type="term" value="P:mRNA processing"/>
    <property type="evidence" value="ECO:0007669"/>
    <property type="project" value="UniProtKB-KW"/>
</dbReference>
<dbReference type="GO" id="GO:0008380">
    <property type="term" value="P:RNA splicing"/>
    <property type="evidence" value="ECO:0007669"/>
    <property type="project" value="UniProtKB-KW"/>
</dbReference>
<feature type="compositionally biased region" description="Gly residues" evidence="12">
    <location>
        <begin position="922"/>
        <end position="938"/>
    </location>
</feature>
<dbReference type="GO" id="GO:0048024">
    <property type="term" value="P:regulation of mRNA splicing, via spliceosome"/>
    <property type="evidence" value="ECO:0007669"/>
    <property type="project" value="TreeGrafter"/>
</dbReference>
<dbReference type="Proteomes" id="UP001054857">
    <property type="component" value="Unassembled WGS sequence"/>
</dbReference>
<feature type="compositionally biased region" description="Low complexity" evidence="12">
    <location>
        <begin position="67"/>
        <end position="76"/>
    </location>
</feature>
<dbReference type="SMART" id="SM00322">
    <property type="entry name" value="KH"/>
    <property type="match status" value="1"/>
</dbReference>
<dbReference type="EMBL" id="BMAR01000046">
    <property type="protein sequence ID" value="GFR51134.1"/>
    <property type="molecule type" value="Genomic_DNA"/>
</dbReference>
<dbReference type="InterPro" id="IPR001878">
    <property type="entry name" value="Znf_CCHC"/>
</dbReference>
<proteinExistence type="inferred from homology"/>
<evidence type="ECO:0000256" key="11">
    <source>
        <dbReference type="PROSITE-ProRule" id="PRU00176"/>
    </source>
</evidence>
<keyword evidence="8" id="KW-0508">mRNA splicing</keyword>
<dbReference type="InterPro" id="IPR012677">
    <property type="entry name" value="Nucleotide-bd_a/b_plait_sf"/>
</dbReference>
<dbReference type="PROSITE" id="PS50158">
    <property type="entry name" value="ZF_CCHC"/>
    <property type="match status" value="1"/>
</dbReference>
<dbReference type="InterPro" id="IPR055256">
    <property type="entry name" value="KH_1_KHDC4/BBP-like"/>
</dbReference>
<keyword evidence="5 10" id="KW-0863">Zinc-finger</keyword>
<feature type="compositionally biased region" description="Gly residues" evidence="12">
    <location>
        <begin position="668"/>
        <end position="680"/>
    </location>
</feature>
<dbReference type="Pfam" id="PF00076">
    <property type="entry name" value="RRM_1"/>
    <property type="match status" value="2"/>
</dbReference>
<evidence type="ECO:0000256" key="1">
    <source>
        <dbReference type="ARBA" id="ARBA00004123"/>
    </source>
</evidence>
<dbReference type="SUPFAM" id="SSF54791">
    <property type="entry name" value="Eukaryotic type KH-domain (KH-domain type I)"/>
    <property type="match status" value="1"/>
</dbReference>
<dbReference type="InterPro" id="IPR036612">
    <property type="entry name" value="KH_dom_type_1_sf"/>
</dbReference>
<dbReference type="FunFam" id="3.30.1370.10:FF:000047">
    <property type="entry name" value="splicing factor-like protein 1"/>
    <property type="match status" value="1"/>
</dbReference>
<evidence type="ECO:0000256" key="9">
    <source>
        <dbReference type="ARBA" id="ARBA00023242"/>
    </source>
</evidence>
<evidence type="ECO:0000256" key="3">
    <source>
        <dbReference type="ARBA" id="ARBA00022664"/>
    </source>
</evidence>
<evidence type="ECO:0000259" key="13">
    <source>
        <dbReference type="PROSITE" id="PS50102"/>
    </source>
</evidence>
<dbReference type="PROSITE" id="PS50084">
    <property type="entry name" value="KH_TYPE_1"/>
    <property type="match status" value="1"/>
</dbReference>
<dbReference type="Pfam" id="PF16275">
    <property type="entry name" value="SF1-HH"/>
    <property type="match status" value="1"/>
</dbReference>
<feature type="domain" description="RRM" evidence="13">
    <location>
        <begin position="688"/>
        <end position="766"/>
    </location>
</feature>
<dbReference type="GO" id="GO:0005634">
    <property type="term" value="C:nucleus"/>
    <property type="evidence" value="ECO:0007669"/>
    <property type="project" value="UniProtKB-SubCell"/>
</dbReference>
<keyword evidence="9" id="KW-0539">Nucleus</keyword>
<evidence type="ECO:0008006" key="17">
    <source>
        <dbReference type="Google" id="ProtNLM"/>
    </source>
</evidence>
<dbReference type="InterPro" id="IPR004087">
    <property type="entry name" value="KH_dom"/>
</dbReference>
<feature type="compositionally biased region" description="Basic and acidic residues" evidence="12">
    <location>
        <begin position="297"/>
        <end position="315"/>
    </location>
</feature>
<feature type="compositionally biased region" description="Low complexity" evidence="12">
    <location>
        <begin position="912"/>
        <end position="921"/>
    </location>
</feature>
<comment type="subcellular location">
    <subcellularLocation>
        <location evidence="1">Nucleus</location>
    </subcellularLocation>
</comment>
<dbReference type="PANTHER" id="PTHR11208">
    <property type="entry name" value="RNA-BINDING PROTEIN RELATED"/>
    <property type="match status" value="1"/>
</dbReference>
<organism evidence="15 16">
    <name type="scientific">Astrephomene gubernaculifera</name>
    <dbReference type="NCBI Taxonomy" id="47775"/>
    <lineage>
        <taxon>Eukaryota</taxon>
        <taxon>Viridiplantae</taxon>
        <taxon>Chlorophyta</taxon>
        <taxon>core chlorophytes</taxon>
        <taxon>Chlorophyceae</taxon>
        <taxon>CS clade</taxon>
        <taxon>Chlamydomonadales</taxon>
        <taxon>Astrephomenaceae</taxon>
        <taxon>Astrephomene</taxon>
    </lineage>
</organism>
<feature type="domain" description="CCHC-type" evidence="14">
    <location>
        <begin position="475"/>
        <end position="490"/>
    </location>
</feature>
<dbReference type="GO" id="GO:0008270">
    <property type="term" value="F:zinc ion binding"/>
    <property type="evidence" value="ECO:0007669"/>
    <property type="project" value="UniProtKB-KW"/>
</dbReference>
<feature type="region of interest" description="Disordered" evidence="12">
    <location>
        <begin position="559"/>
        <end position="581"/>
    </location>
</feature>
<feature type="domain" description="RRM" evidence="13">
    <location>
        <begin position="584"/>
        <end position="661"/>
    </location>
</feature>
<evidence type="ECO:0000256" key="7">
    <source>
        <dbReference type="ARBA" id="ARBA00022884"/>
    </source>
</evidence>
<dbReference type="AlphaFoldDB" id="A0AAD3E004"/>
<protein>
    <recommendedName>
        <fullName evidence="17">Branchpoint-bridging protein</fullName>
    </recommendedName>
</protein>
<dbReference type="SUPFAM" id="SSF54928">
    <property type="entry name" value="RNA-binding domain, RBD"/>
    <property type="match status" value="2"/>
</dbReference>
<feature type="compositionally biased region" description="Basic and acidic residues" evidence="12">
    <location>
        <begin position="771"/>
        <end position="794"/>
    </location>
</feature>
<evidence type="ECO:0000256" key="12">
    <source>
        <dbReference type="SAM" id="MobiDB-lite"/>
    </source>
</evidence>
<feature type="compositionally biased region" description="Pro residues" evidence="12">
    <location>
        <begin position="940"/>
        <end position="964"/>
    </location>
</feature>
<evidence type="ECO:0000256" key="8">
    <source>
        <dbReference type="ARBA" id="ARBA00023187"/>
    </source>
</evidence>
<dbReference type="SMART" id="SM00343">
    <property type="entry name" value="ZnF_C2HC"/>
    <property type="match status" value="1"/>
</dbReference>
<feature type="region of interest" description="Disordered" evidence="12">
    <location>
        <begin position="762"/>
        <end position="1002"/>
    </location>
</feature>
<comment type="caution">
    <text evidence="15">The sequence shown here is derived from an EMBL/GenBank/DDBJ whole genome shotgun (WGS) entry which is preliminary data.</text>
</comment>
<dbReference type="PROSITE" id="PS50102">
    <property type="entry name" value="RRM"/>
    <property type="match status" value="2"/>
</dbReference>
<dbReference type="InterPro" id="IPR047086">
    <property type="entry name" value="SF1-HH_sf"/>
</dbReference>
<sequence>MEAGQDGQEGHQESSLDAQASYEGMPEVNATNAESENHNHDQQQGAEPVFVNTEAPLPSSPPPAAAEPPGLGLEAPAFVQQQQFVYTDAASAAEAAPPQEAAAAAAVGPEAAAPGVPEGGPLGQASAGGSGEDGAGGETNKRRRRKWGPPAADAVPGAAAEAGGVDGGAAVHAGVSGGGGHTSSTPPPEGGTQGGEADGAEGDRKRRRRSRWEENEAAAAGGGGTALALVPGGAGGALAVFPREVVLSGGIKVSLPPTITGEGSLAHADPKLRALHEELEGLNRRLQNNELDIPPEGDPRRSPSPEPVYDRNGIRQNTREIRYRERLLDCRHRLVEELMREDPSFKPPADYRPKKYWKKVYIPQDSFPTYNFIGLIIGPRGNTQKRMQKETNTKIAIRGRGSVKEGASRDPKYDYGEEEELHVLITGERQDDVDKAVEMIERLLEPNDDTLNEHKRLQLRELAALNGTLKDEVACYICGESSHRSNECPKQQAVEVYKLPDDIRSKVEEQYARDVARMAGEGGAAAGRGLEDEYKSFLRELGGAPPPEMLGDLAALEAREGGGRPGLGSGGRPRRPGDDLPEDHKIYIAGLPPVFNDVMLRSMFEPFGNVLYAVVATDGAGNSRGFGFVHMPDAATAKAARDGMDGRLIEGKPLTVRLRSERNERGPRGGPGLGGGGGGPSEGVDDACKLYLGQLPATASEQLLRPLFEPFGPVLELRLIRDRESGGLKGFGFLTMSTPAAASAVMRAMHGYRLDGKNIVVKQAGAPPGSGRDERGGGEGPHRDFHRGPKHDGQGRMMGPAGGPPPPPGHFPPGPAPPPGGPPPHYPPPGAPYPPSGPPPPYPPPYPPPHPPPHPQWGPYGSPYPPPGVPPPPPYGPGAPPPPPPGAPYNPYGAPMPPDHGYGMAPPPPYGGPQQQSYGYGAAAGGYGGDYGAAGYGGAAPPPPPSYPPPLPPSQPPPPPPPDAAPGGEAQPPLPPGTGAEQQQQQLNEYERFMAEMQRGYT</sequence>
<evidence type="ECO:0000259" key="14">
    <source>
        <dbReference type="PROSITE" id="PS50158"/>
    </source>
</evidence>